<dbReference type="GeneID" id="92046497"/>
<gene>
    <name evidence="1" type="ORF">PG997_009122</name>
</gene>
<name>A0ABR1VT71_9PEZI</name>
<comment type="caution">
    <text evidence="1">The sequence shown here is derived from an EMBL/GenBank/DDBJ whole genome shotgun (WGS) entry which is preliminary data.</text>
</comment>
<dbReference type="EMBL" id="JAQQWN010000007">
    <property type="protein sequence ID" value="KAK8074459.1"/>
    <property type="molecule type" value="Genomic_DNA"/>
</dbReference>
<reference evidence="1 2" key="1">
    <citation type="submission" date="2023-01" db="EMBL/GenBank/DDBJ databases">
        <title>Analysis of 21 Apiospora genomes using comparative genomics revels a genus with tremendous synthesis potential of carbohydrate active enzymes and secondary metabolites.</title>
        <authorList>
            <person name="Sorensen T."/>
        </authorList>
    </citation>
    <scope>NUCLEOTIDE SEQUENCE [LARGE SCALE GENOMIC DNA]</scope>
    <source>
        <strain evidence="1 2">CBS 114990</strain>
    </source>
</reference>
<keyword evidence="2" id="KW-1185">Reference proteome</keyword>
<evidence type="ECO:0000313" key="2">
    <source>
        <dbReference type="Proteomes" id="UP001433268"/>
    </source>
</evidence>
<accession>A0ABR1VT71</accession>
<dbReference type="Proteomes" id="UP001433268">
    <property type="component" value="Unassembled WGS sequence"/>
</dbReference>
<dbReference type="RefSeq" id="XP_066665399.1">
    <property type="nucleotide sequence ID" value="XM_066813437.1"/>
</dbReference>
<proteinExistence type="predicted"/>
<protein>
    <submittedName>
        <fullName evidence="1">Uncharacterized protein</fullName>
    </submittedName>
</protein>
<evidence type="ECO:0000313" key="1">
    <source>
        <dbReference type="EMBL" id="KAK8074459.1"/>
    </source>
</evidence>
<organism evidence="1 2">
    <name type="scientific">Apiospora hydei</name>
    <dbReference type="NCBI Taxonomy" id="1337664"/>
    <lineage>
        <taxon>Eukaryota</taxon>
        <taxon>Fungi</taxon>
        <taxon>Dikarya</taxon>
        <taxon>Ascomycota</taxon>
        <taxon>Pezizomycotina</taxon>
        <taxon>Sordariomycetes</taxon>
        <taxon>Xylariomycetidae</taxon>
        <taxon>Amphisphaeriales</taxon>
        <taxon>Apiosporaceae</taxon>
        <taxon>Apiospora</taxon>
    </lineage>
</organism>
<sequence>MGDGQQPASFAAPQMPLDLSIYENEQEYLNAAKCNYILQRTLKSKDDIAAKGNANIAKLVADMRRNIRQELANIGKLQAAEISQTKKDLQDLGRSQPEVDRAQAYLVCHYSPGIAPPWKSSENWWMALR</sequence>